<proteinExistence type="predicted"/>
<reference evidence="2 3" key="1">
    <citation type="journal article" date="2019" name="Nat. Ecol. Evol.">
        <title>Megaphylogeny resolves global patterns of mushroom evolution.</title>
        <authorList>
            <person name="Varga T."/>
            <person name="Krizsan K."/>
            <person name="Foldi C."/>
            <person name="Dima B."/>
            <person name="Sanchez-Garcia M."/>
            <person name="Sanchez-Ramirez S."/>
            <person name="Szollosi G.J."/>
            <person name="Szarkandi J.G."/>
            <person name="Papp V."/>
            <person name="Albert L."/>
            <person name="Andreopoulos W."/>
            <person name="Angelini C."/>
            <person name="Antonin V."/>
            <person name="Barry K.W."/>
            <person name="Bougher N.L."/>
            <person name="Buchanan P."/>
            <person name="Buyck B."/>
            <person name="Bense V."/>
            <person name="Catcheside P."/>
            <person name="Chovatia M."/>
            <person name="Cooper J."/>
            <person name="Damon W."/>
            <person name="Desjardin D."/>
            <person name="Finy P."/>
            <person name="Geml J."/>
            <person name="Haridas S."/>
            <person name="Hughes K."/>
            <person name="Justo A."/>
            <person name="Karasinski D."/>
            <person name="Kautmanova I."/>
            <person name="Kiss B."/>
            <person name="Kocsube S."/>
            <person name="Kotiranta H."/>
            <person name="LaButti K.M."/>
            <person name="Lechner B.E."/>
            <person name="Liimatainen K."/>
            <person name="Lipzen A."/>
            <person name="Lukacs Z."/>
            <person name="Mihaltcheva S."/>
            <person name="Morgado L.N."/>
            <person name="Niskanen T."/>
            <person name="Noordeloos M.E."/>
            <person name="Ohm R.A."/>
            <person name="Ortiz-Santana B."/>
            <person name="Ovrebo C."/>
            <person name="Racz N."/>
            <person name="Riley R."/>
            <person name="Savchenko A."/>
            <person name="Shiryaev A."/>
            <person name="Soop K."/>
            <person name="Spirin V."/>
            <person name="Szebenyi C."/>
            <person name="Tomsovsky M."/>
            <person name="Tulloss R.E."/>
            <person name="Uehling J."/>
            <person name="Grigoriev I.V."/>
            <person name="Vagvolgyi C."/>
            <person name="Papp T."/>
            <person name="Martin F.M."/>
            <person name="Miettinen O."/>
            <person name="Hibbett D.S."/>
            <person name="Nagy L.G."/>
        </authorList>
    </citation>
    <scope>NUCLEOTIDE SEQUENCE [LARGE SCALE GENOMIC DNA]</scope>
    <source>
        <strain evidence="2 3">CBS 962.96</strain>
    </source>
</reference>
<feature type="compositionally biased region" description="Polar residues" evidence="1">
    <location>
        <begin position="11"/>
        <end position="23"/>
    </location>
</feature>
<sequence>MGKQPAKLNPPSESHSYLSSGASSCFHHPLSLPPSLSSLPIYLRILHPIHRRKNSGHSRLFIVLLVSIPTQCSCARLVCLHTR</sequence>
<evidence type="ECO:0000313" key="2">
    <source>
        <dbReference type="EMBL" id="THU94814.1"/>
    </source>
</evidence>
<dbReference type="AlphaFoldDB" id="A0A4S8LYM6"/>
<protein>
    <submittedName>
        <fullName evidence="2">Uncharacterized protein</fullName>
    </submittedName>
</protein>
<evidence type="ECO:0000256" key="1">
    <source>
        <dbReference type="SAM" id="MobiDB-lite"/>
    </source>
</evidence>
<gene>
    <name evidence="2" type="ORF">K435DRAFT_779248</name>
</gene>
<dbReference type="Proteomes" id="UP000297245">
    <property type="component" value="Unassembled WGS sequence"/>
</dbReference>
<organism evidence="2 3">
    <name type="scientific">Dendrothele bispora (strain CBS 962.96)</name>
    <dbReference type="NCBI Taxonomy" id="1314807"/>
    <lineage>
        <taxon>Eukaryota</taxon>
        <taxon>Fungi</taxon>
        <taxon>Dikarya</taxon>
        <taxon>Basidiomycota</taxon>
        <taxon>Agaricomycotina</taxon>
        <taxon>Agaricomycetes</taxon>
        <taxon>Agaricomycetidae</taxon>
        <taxon>Agaricales</taxon>
        <taxon>Agaricales incertae sedis</taxon>
        <taxon>Dendrothele</taxon>
    </lineage>
</organism>
<keyword evidence="3" id="KW-1185">Reference proteome</keyword>
<dbReference type="PROSITE" id="PS51257">
    <property type="entry name" value="PROKAR_LIPOPROTEIN"/>
    <property type="match status" value="1"/>
</dbReference>
<accession>A0A4S8LYM6</accession>
<name>A0A4S8LYM6_DENBC</name>
<feature type="non-terminal residue" evidence="2">
    <location>
        <position position="83"/>
    </location>
</feature>
<dbReference type="EMBL" id="ML179214">
    <property type="protein sequence ID" value="THU94814.1"/>
    <property type="molecule type" value="Genomic_DNA"/>
</dbReference>
<feature type="region of interest" description="Disordered" evidence="1">
    <location>
        <begin position="1"/>
        <end position="23"/>
    </location>
</feature>
<evidence type="ECO:0000313" key="3">
    <source>
        <dbReference type="Proteomes" id="UP000297245"/>
    </source>
</evidence>